<feature type="signal peptide" evidence="1">
    <location>
        <begin position="1"/>
        <end position="24"/>
    </location>
</feature>
<dbReference type="EMBL" id="CAXAMN010009446">
    <property type="protein sequence ID" value="CAK9028718.1"/>
    <property type="molecule type" value="Genomic_DNA"/>
</dbReference>
<protein>
    <submittedName>
        <fullName evidence="2">Uncharacterized protein</fullName>
    </submittedName>
</protein>
<evidence type="ECO:0000313" key="4">
    <source>
        <dbReference type="Proteomes" id="UP001642484"/>
    </source>
</evidence>
<sequence>MTLQWSAFAWLLDIAAVTFPRIEANQPHGVDAIECARHACIEIMLVCGKSTLTEPLECIFAVLTAWKFHADVVPQQFISKALKSTPAESAYGSLPEPLSKLQARGITHHQIDFAYLVEVLTELISQNKEQLGKDDMYWLQSALCTATDAWLWVLKHPSAK</sequence>
<evidence type="ECO:0000256" key="1">
    <source>
        <dbReference type="SAM" id="SignalP"/>
    </source>
</evidence>
<feature type="chain" id="PRO_5045029228" evidence="1">
    <location>
        <begin position="25"/>
        <end position="160"/>
    </location>
</feature>
<dbReference type="EMBL" id="CAXAMN010009557">
    <property type="protein sequence ID" value="CAK9029123.1"/>
    <property type="molecule type" value="Genomic_DNA"/>
</dbReference>
<evidence type="ECO:0000313" key="3">
    <source>
        <dbReference type="EMBL" id="CAK9029123.1"/>
    </source>
</evidence>
<proteinExistence type="predicted"/>
<keyword evidence="1" id="KW-0732">Signal</keyword>
<organism evidence="2 4">
    <name type="scientific">Durusdinium trenchii</name>
    <dbReference type="NCBI Taxonomy" id="1381693"/>
    <lineage>
        <taxon>Eukaryota</taxon>
        <taxon>Sar</taxon>
        <taxon>Alveolata</taxon>
        <taxon>Dinophyceae</taxon>
        <taxon>Suessiales</taxon>
        <taxon>Symbiodiniaceae</taxon>
        <taxon>Durusdinium</taxon>
    </lineage>
</organism>
<name>A0ABP0KPU9_9DINO</name>
<gene>
    <name evidence="2" type="ORF">CCMP2556_LOCUS17204</name>
    <name evidence="3" type="ORF">CCMP2556_LOCUS17367</name>
</gene>
<comment type="caution">
    <text evidence="2">The sequence shown here is derived from an EMBL/GenBank/DDBJ whole genome shotgun (WGS) entry which is preliminary data.</text>
</comment>
<keyword evidence="4" id="KW-1185">Reference proteome</keyword>
<reference evidence="2 4" key="1">
    <citation type="submission" date="2024-02" db="EMBL/GenBank/DDBJ databases">
        <authorList>
            <person name="Chen Y."/>
            <person name="Shah S."/>
            <person name="Dougan E. K."/>
            <person name="Thang M."/>
            <person name="Chan C."/>
        </authorList>
    </citation>
    <scope>NUCLEOTIDE SEQUENCE [LARGE SCALE GENOMIC DNA]</scope>
</reference>
<accession>A0ABP0KPU9</accession>
<dbReference type="Proteomes" id="UP001642484">
    <property type="component" value="Unassembled WGS sequence"/>
</dbReference>
<evidence type="ECO:0000313" key="2">
    <source>
        <dbReference type="EMBL" id="CAK9028718.1"/>
    </source>
</evidence>